<dbReference type="Gene3D" id="1.10.1530.10">
    <property type="match status" value="1"/>
</dbReference>
<dbReference type="InterPro" id="IPR043143">
    <property type="entry name" value="Mal/L-sulf/L-lact_DH-like_NADP"/>
</dbReference>
<dbReference type="InterPro" id="IPR003767">
    <property type="entry name" value="Malate/L-lactate_DH-like"/>
</dbReference>
<protein>
    <submittedName>
        <fullName evidence="3">Ldh family oxidoreductase</fullName>
    </submittedName>
</protein>
<gene>
    <name evidence="3" type="ORF">RZ517_07480</name>
</gene>
<dbReference type="SUPFAM" id="SSF89733">
    <property type="entry name" value="L-sulfolactate dehydrogenase-like"/>
    <property type="match status" value="1"/>
</dbReference>
<dbReference type="Pfam" id="PF02615">
    <property type="entry name" value="Ldh_2"/>
    <property type="match status" value="1"/>
</dbReference>
<proteinExistence type="inferred from homology"/>
<dbReference type="InterPro" id="IPR036111">
    <property type="entry name" value="Mal/L-sulfo/L-lacto_DH-like_sf"/>
</dbReference>
<accession>A0ABZ2HPC6</accession>
<organism evidence="3 4">
    <name type="scientific">Roseovarius phycicola</name>
    <dbReference type="NCBI Taxonomy" id="3080976"/>
    <lineage>
        <taxon>Bacteria</taxon>
        <taxon>Pseudomonadati</taxon>
        <taxon>Pseudomonadota</taxon>
        <taxon>Alphaproteobacteria</taxon>
        <taxon>Rhodobacterales</taxon>
        <taxon>Roseobacteraceae</taxon>
        <taxon>Roseovarius</taxon>
    </lineage>
</organism>
<dbReference type="Gene3D" id="3.30.1370.60">
    <property type="entry name" value="Hypothetical oxidoreductase yiak, domain 2"/>
    <property type="match status" value="1"/>
</dbReference>
<evidence type="ECO:0000313" key="4">
    <source>
        <dbReference type="Proteomes" id="UP001364156"/>
    </source>
</evidence>
<evidence type="ECO:0000256" key="1">
    <source>
        <dbReference type="ARBA" id="ARBA00006056"/>
    </source>
</evidence>
<dbReference type="EMBL" id="CP146069">
    <property type="protein sequence ID" value="WWR47999.1"/>
    <property type="molecule type" value="Genomic_DNA"/>
</dbReference>
<name>A0ABZ2HPC6_9RHOB</name>
<reference evidence="3 4" key="1">
    <citation type="submission" date="2023-10" db="EMBL/GenBank/DDBJ databases">
        <title>Roseovarius strain S88 nov., isolated from a marine algae.</title>
        <authorList>
            <person name="Lee M.W."/>
            <person name="Lee J.K."/>
            <person name="Kim J.M."/>
            <person name="Choi D.G."/>
            <person name="Baek J.H."/>
            <person name="Bayburt H."/>
            <person name="Jung J.J."/>
            <person name="Han D.M."/>
            <person name="Jeon C.O."/>
        </authorList>
    </citation>
    <scope>NUCLEOTIDE SEQUENCE [LARGE SCALE GENOMIC DNA]</scope>
    <source>
        <strain evidence="3 4">S88</strain>
    </source>
</reference>
<evidence type="ECO:0000313" key="3">
    <source>
        <dbReference type="EMBL" id="WWR47999.1"/>
    </source>
</evidence>
<sequence length="325" mass="33671">MKLSLNEIETTSKAALLRHGAADWVATEVAAAIREAEGLGNKICGLYYLESYCQQLKTGRVKGDADPEVTRPRAGTVLVDAKYGFAQAAFARALPEALKAVEEAGVASLAVCHAHTCTSLGYFTAQIARAGFVALGMTNATPVVAPPGGKHRVIGTNPISFAVPDGQGGVAMLFDQSTTTVALGKITMAKAAGQSIPEGWAVDADGQPTTDPEAALKGSLVSMGGYKGWGFGLMAELLASGMTGSLAGVDIGPLKAPEGEPHDIGDYYLIMDPATSGAFFDRLAQVETAVARDAEARIPGQGRQVADPVDIEDSVWQSVRALAGH</sequence>
<dbReference type="Proteomes" id="UP001364156">
    <property type="component" value="Chromosome"/>
</dbReference>
<dbReference type="PANTHER" id="PTHR11091">
    <property type="entry name" value="OXIDOREDUCTASE-RELATED"/>
    <property type="match status" value="1"/>
</dbReference>
<dbReference type="InterPro" id="IPR043144">
    <property type="entry name" value="Mal/L-sulf/L-lact_DH-like_ah"/>
</dbReference>
<dbReference type="PANTHER" id="PTHR11091:SF0">
    <property type="entry name" value="MALATE DEHYDROGENASE"/>
    <property type="match status" value="1"/>
</dbReference>
<keyword evidence="2" id="KW-0560">Oxidoreductase</keyword>
<dbReference type="RefSeq" id="WP_338550823.1">
    <property type="nucleotide sequence ID" value="NZ_CP146069.1"/>
</dbReference>
<comment type="similarity">
    <text evidence="1">Belongs to the LDH2/MDH2 oxidoreductase family.</text>
</comment>
<keyword evidence="4" id="KW-1185">Reference proteome</keyword>
<evidence type="ECO:0000256" key="2">
    <source>
        <dbReference type="ARBA" id="ARBA00023002"/>
    </source>
</evidence>